<evidence type="ECO:0000256" key="4">
    <source>
        <dbReference type="ARBA" id="ARBA00022475"/>
    </source>
</evidence>
<evidence type="ECO:0000256" key="6">
    <source>
        <dbReference type="ARBA" id="ARBA00022989"/>
    </source>
</evidence>
<dbReference type="Gramene" id="KJB17130">
    <property type="protein sequence ID" value="KJB17130"/>
    <property type="gene ID" value="B456_002G266800"/>
</dbReference>
<dbReference type="InterPro" id="IPR006702">
    <property type="entry name" value="CASP_dom"/>
</dbReference>
<evidence type="ECO:0000313" key="10">
    <source>
        <dbReference type="EMBL" id="KJB17130.1"/>
    </source>
</evidence>
<dbReference type="eggNOG" id="ENOG502RYC3">
    <property type="taxonomic scope" value="Eukaryota"/>
</dbReference>
<keyword evidence="6 8" id="KW-1133">Transmembrane helix</keyword>
<feature type="domain" description="Casparian strip membrane protein" evidence="9">
    <location>
        <begin position="99"/>
        <end position="228"/>
    </location>
</feature>
<feature type="transmembrane region" description="Helical" evidence="8">
    <location>
        <begin position="39"/>
        <end position="57"/>
    </location>
</feature>
<comment type="caution">
    <text evidence="8">Lacks conserved residue(s) required for the propagation of feature annotation.</text>
</comment>
<feature type="transmembrane region" description="Helical" evidence="8">
    <location>
        <begin position="104"/>
        <end position="123"/>
    </location>
</feature>
<sequence length="247" mass="27599">MPHMNEFPSLPRQLSELTYAELSVSGTKRNKNHVSQSPVSFIFLLILVPKSPIFIFGSQMMSNPVEPTKIDDAGSNSNVENPTPAVSAINRRWKTEDLLNKGSLFLRGLAFFFSLLSFIIMASNKHGGWKNFDRYSEYRYLLAIATLSILYTGGQAWRQVLSIWKNNNILEQRISAMLDFFGDQMVAYLLISSTSAAIPLTNNMREGQDNIFTDASASALSMSFFAFLSLALSAMVSGYKLSTQSYI</sequence>
<dbReference type="OrthoDB" id="1924823at2759"/>
<dbReference type="Proteomes" id="UP000032304">
    <property type="component" value="Chromosome 2"/>
</dbReference>
<dbReference type="STRING" id="29730.A0A0D2RD89"/>
<dbReference type="AlphaFoldDB" id="A0A0D2RD89"/>
<dbReference type="KEGG" id="gra:105786595"/>
<dbReference type="GO" id="GO:0005886">
    <property type="term" value="C:plasma membrane"/>
    <property type="evidence" value="ECO:0007669"/>
    <property type="project" value="UniProtKB-SubCell"/>
</dbReference>
<feature type="transmembrane region" description="Helical" evidence="8">
    <location>
        <begin position="218"/>
        <end position="239"/>
    </location>
</feature>
<gene>
    <name evidence="10" type="ORF">B456_002G266800</name>
</gene>
<dbReference type="EMBL" id="CM001741">
    <property type="protein sequence ID" value="KJB17130.1"/>
    <property type="molecule type" value="Genomic_DNA"/>
</dbReference>
<evidence type="ECO:0000313" key="11">
    <source>
        <dbReference type="Proteomes" id="UP000032304"/>
    </source>
</evidence>
<keyword evidence="5 8" id="KW-0812">Transmembrane</keyword>
<dbReference type="PANTHER" id="PTHR33573">
    <property type="entry name" value="CASP-LIKE PROTEIN 4A4"/>
    <property type="match status" value="1"/>
</dbReference>
<reference evidence="10 11" key="1">
    <citation type="journal article" date="2012" name="Nature">
        <title>Repeated polyploidization of Gossypium genomes and the evolution of spinnable cotton fibres.</title>
        <authorList>
            <person name="Paterson A.H."/>
            <person name="Wendel J.F."/>
            <person name="Gundlach H."/>
            <person name="Guo H."/>
            <person name="Jenkins J."/>
            <person name="Jin D."/>
            <person name="Llewellyn D."/>
            <person name="Showmaker K.C."/>
            <person name="Shu S."/>
            <person name="Udall J."/>
            <person name="Yoo M.J."/>
            <person name="Byers R."/>
            <person name="Chen W."/>
            <person name="Doron-Faigenboim A."/>
            <person name="Duke M.V."/>
            <person name="Gong L."/>
            <person name="Grimwood J."/>
            <person name="Grover C."/>
            <person name="Grupp K."/>
            <person name="Hu G."/>
            <person name="Lee T.H."/>
            <person name="Li J."/>
            <person name="Lin L."/>
            <person name="Liu T."/>
            <person name="Marler B.S."/>
            <person name="Page J.T."/>
            <person name="Roberts A.W."/>
            <person name="Romanel E."/>
            <person name="Sanders W.S."/>
            <person name="Szadkowski E."/>
            <person name="Tan X."/>
            <person name="Tang H."/>
            <person name="Xu C."/>
            <person name="Wang J."/>
            <person name="Wang Z."/>
            <person name="Zhang D."/>
            <person name="Zhang L."/>
            <person name="Ashrafi H."/>
            <person name="Bedon F."/>
            <person name="Bowers J.E."/>
            <person name="Brubaker C.L."/>
            <person name="Chee P.W."/>
            <person name="Das S."/>
            <person name="Gingle A.R."/>
            <person name="Haigler C.H."/>
            <person name="Harker D."/>
            <person name="Hoffmann L.V."/>
            <person name="Hovav R."/>
            <person name="Jones D.C."/>
            <person name="Lemke C."/>
            <person name="Mansoor S."/>
            <person name="ur Rahman M."/>
            <person name="Rainville L.N."/>
            <person name="Rambani A."/>
            <person name="Reddy U.K."/>
            <person name="Rong J.K."/>
            <person name="Saranga Y."/>
            <person name="Scheffler B.E."/>
            <person name="Scheffler J.A."/>
            <person name="Stelly D.M."/>
            <person name="Triplett B.A."/>
            <person name="Van Deynze A."/>
            <person name="Vaslin M.F."/>
            <person name="Waghmare V.N."/>
            <person name="Walford S.A."/>
            <person name="Wright R.J."/>
            <person name="Zaki E.A."/>
            <person name="Zhang T."/>
            <person name="Dennis E.S."/>
            <person name="Mayer K.F."/>
            <person name="Peterson D.G."/>
            <person name="Rokhsar D.S."/>
            <person name="Wang X."/>
            <person name="Schmutz J."/>
        </authorList>
    </citation>
    <scope>NUCLEOTIDE SEQUENCE [LARGE SCALE GENOMIC DNA]</scope>
</reference>
<evidence type="ECO:0000256" key="3">
    <source>
        <dbReference type="ARBA" id="ARBA00011489"/>
    </source>
</evidence>
<protein>
    <recommendedName>
        <fullName evidence="8">CASP-like protein</fullName>
    </recommendedName>
</protein>
<proteinExistence type="inferred from homology"/>
<evidence type="ECO:0000256" key="8">
    <source>
        <dbReference type="RuleBase" id="RU361233"/>
    </source>
</evidence>
<comment type="subcellular location">
    <subcellularLocation>
        <location evidence="1 8">Cell membrane</location>
        <topology evidence="1 8">Multi-pass membrane protein</topology>
    </subcellularLocation>
</comment>
<comment type="similarity">
    <text evidence="2 8">Belongs to the Casparian strip membrane proteins (CASP) family.</text>
</comment>
<evidence type="ECO:0000259" key="9">
    <source>
        <dbReference type="Pfam" id="PF04535"/>
    </source>
</evidence>
<organism evidence="10 11">
    <name type="scientific">Gossypium raimondii</name>
    <name type="common">Peruvian cotton</name>
    <name type="synonym">Gossypium klotzschianum subsp. raimondii</name>
    <dbReference type="NCBI Taxonomy" id="29730"/>
    <lineage>
        <taxon>Eukaryota</taxon>
        <taxon>Viridiplantae</taxon>
        <taxon>Streptophyta</taxon>
        <taxon>Embryophyta</taxon>
        <taxon>Tracheophyta</taxon>
        <taxon>Spermatophyta</taxon>
        <taxon>Magnoliopsida</taxon>
        <taxon>eudicotyledons</taxon>
        <taxon>Gunneridae</taxon>
        <taxon>Pentapetalae</taxon>
        <taxon>rosids</taxon>
        <taxon>malvids</taxon>
        <taxon>Malvales</taxon>
        <taxon>Malvaceae</taxon>
        <taxon>Malvoideae</taxon>
        <taxon>Gossypium</taxon>
    </lineage>
</organism>
<dbReference type="Pfam" id="PF04535">
    <property type="entry name" value="CASP_dom"/>
    <property type="match status" value="1"/>
</dbReference>
<evidence type="ECO:0000256" key="1">
    <source>
        <dbReference type="ARBA" id="ARBA00004651"/>
    </source>
</evidence>
<comment type="subunit">
    <text evidence="3 8">Homodimer and heterodimers.</text>
</comment>
<feature type="transmembrane region" description="Helical" evidence="8">
    <location>
        <begin position="178"/>
        <end position="198"/>
    </location>
</feature>
<accession>A0A0D2RD89</accession>
<evidence type="ECO:0000256" key="2">
    <source>
        <dbReference type="ARBA" id="ARBA00007651"/>
    </source>
</evidence>
<dbReference type="PANTHER" id="PTHR33573:SF57">
    <property type="entry name" value="CASP-LIKE PROTEIN 4B1"/>
    <property type="match status" value="1"/>
</dbReference>
<evidence type="ECO:0000256" key="5">
    <source>
        <dbReference type="ARBA" id="ARBA00022692"/>
    </source>
</evidence>
<evidence type="ECO:0000256" key="7">
    <source>
        <dbReference type="ARBA" id="ARBA00023136"/>
    </source>
</evidence>
<keyword evidence="7 8" id="KW-0472">Membrane</keyword>
<feature type="transmembrane region" description="Helical" evidence="8">
    <location>
        <begin position="138"/>
        <end position="157"/>
    </location>
</feature>
<keyword evidence="11" id="KW-1185">Reference proteome</keyword>
<keyword evidence="4 8" id="KW-1003">Cell membrane</keyword>
<name>A0A0D2RD89_GOSRA</name>